<evidence type="ECO:0000313" key="4">
    <source>
        <dbReference type="Proteomes" id="UP000467700"/>
    </source>
</evidence>
<feature type="domain" description="DUF6533" evidence="2">
    <location>
        <begin position="26"/>
        <end position="71"/>
    </location>
</feature>
<feature type="transmembrane region" description="Helical" evidence="1">
    <location>
        <begin position="124"/>
        <end position="146"/>
    </location>
</feature>
<evidence type="ECO:0000313" key="3">
    <source>
        <dbReference type="EMBL" id="CAA7267520.1"/>
    </source>
</evidence>
<keyword evidence="1" id="KW-0812">Transmembrane</keyword>
<dbReference type="Proteomes" id="UP000467700">
    <property type="component" value="Unassembled WGS sequence"/>
</dbReference>
<gene>
    <name evidence="3" type="ORF">AAE3_LOCUS9730</name>
</gene>
<dbReference type="OrthoDB" id="3349377at2759"/>
<comment type="caution">
    <text evidence="3">The sequence shown here is derived from an EMBL/GenBank/DDBJ whole genome shotgun (WGS) entry which is preliminary data.</text>
</comment>
<sequence>MSIIPSGSDLLKQLMTAYERSEDAGYMTAAVMTILLYDMCTTIVDEIELIWKQRWTLAKVLYLFARYYPPIFTAVTLRVVSTAGHSVDTYFRFISLGGYITFTTMVNVIFVMRVHALYHRSRKVLLFFAILCLAEFGVEFYISWVVSQETARTTFPGPLPGWRGCLTLPVSVRIHSLAAWTLCAAVGFVFFAFSMWKFKDSLTDDSGSVRLDFLKDQRYFSPVLTVFMRDGAMFFLM</sequence>
<feature type="transmembrane region" description="Helical" evidence="1">
    <location>
        <begin position="177"/>
        <end position="198"/>
    </location>
</feature>
<feature type="transmembrane region" description="Helical" evidence="1">
    <location>
        <begin position="24"/>
        <end position="44"/>
    </location>
</feature>
<reference evidence="3 4" key="1">
    <citation type="submission" date="2020-01" db="EMBL/GenBank/DDBJ databases">
        <authorList>
            <person name="Gupta K D."/>
        </authorList>
    </citation>
    <scope>NUCLEOTIDE SEQUENCE [LARGE SCALE GENOMIC DNA]</scope>
</reference>
<dbReference type="AlphaFoldDB" id="A0A8S0WF16"/>
<organism evidence="3 4">
    <name type="scientific">Cyclocybe aegerita</name>
    <name type="common">Black poplar mushroom</name>
    <name type="synonym">Agrocybe aegerita</name>
    <dbReference type="NCBI Taxonomy" id="1973307"/>
    <lineage>
        <taxon>Eukaryota</taxon>
        <taxon>Fungi</taxon>
        <taxon>Dikarya</taxon>
        <taxon>Basidiomycota</taxon>
        <taxon>Agaricomycotina</taxon>
        <taxon>Agaricomycetes</taxon>
        <taxon>Agaricomycetidae</taxon>
        <taxon>Agaricales</taxon>
        <taxon>Agaricineae</taxon>
        <taxon>Bolbitiaceae</taxon>
        <taxon>Cyclocybe</taxon>
    </lineage>
</organism>
<keyword evidence="1" id="KW-0472">Membrane</keyword>
<feature type="transmembrane region" description="Helical" evidence="1">
    <location>
        <begin position="56"/>
        <end position="77"/>
    </location>
</feature>
<keyword evidence="4" id="KW-1185">Reference proteome</keyword>
<dbReference type="Pfam" id="PF20151">
    <property type="entry name" value="DUF6533"/>
    <property type="match status" value="1"/>
</dbReference>
<keyword evidence="1" id="KW-1133">Transmembrane helix</keyword>
<feature type="transmembrane region" description="Helical" evidence="1">
    <location>
        <begin position="89"/>
        <end position="112"/>
    </location>
</feature>
<name>A0A8S0WF16_CYCAE</name>
<evidence type="ECO:0000259" key="2">
    <source>
        <dbReference type="Pfam" id="PF20151"/>
    </source>
</evidence>
<accession>A0A8S0WF16</accession>
<dbReference type="EMBL" id="CACVBS010000060">
    <property type="protein sequence ID" value="CAA7267520.1"/>
    <property type="molecule type" value="Genomic_DNA"/>
</dbReference>
<protein>
    <recommendedName>
        <fullName evidence="2">DUF6533 domain-containing protein</fullName>
    </recommendedName>
</protein>
<dbReference type="InterPro" id="IPR045340">
    <property type="entry name" value="DUF6533"/>
</dbReference>
<proteinExistence type="predicted"/>
<evidence type="ECO:0000256" key="1">
    <source>
        <dbReference type="SAM" id="Phobius"/>
    </source>
</evidence>